<evidence type="ECO:0000313" key="1">
    <source>
        <dbReference type="EMBL" id="CCC81219.1"/>
    </source>
</evidence>
<dbReference type="HOGENOM" id="CLU_3264035_0_0_2"/>
<proteinExistence type="predicted"/>
<keyword evidence="2" id="KW-1185">Reference proteome</keyword>
<dbReference type="AlphaFoldDB" id="G4RNS5"/>
<dbReference type="PaxDb" id="768679-TTX_0554"/>
<dbReference type="Proteomes" id="UP000002654">
    <property type="component" value="Chromosome"/>
</dbReference>
<dbReference type="KEGG" id="ttn:TTX_0554"/>
<dbReference type="EMBL" id="FN869859">
    <property type="protein sequence ID" value="CCC81219.1"/>
    <property type="molecule type" value="Genomic_DNA"/>
</dbReference>
<accession>G4RNS5</accession>
<dbReference type="PATRIC" id="fig|768679.9.peg.569"/>
<sequence length="41" mass="4709">MNLATSADIASVEAQPFRAETYRLREARRCEEMERSQGATY</sequence>
<organism evidence="1 2">
    <name type="scientific">Thermoproteus tenax (strain ATCC 35583 / DSM 2078 / JCM 9277 / NBRC 100435 / Kra 1)</name>
    <dbReference type="NCBI Taxonomy" id="768679"/>
    <lineage>
        <taxon>Archaea</taxon>
        <taxon>Thermoproteota</taxon>
        <taxon>Thermoprotei</taxon>
        <taxon>Thermoproteales</taxon>
        <taxon>Thermoproteaceae</taxon>
        <taxon>Thermoproteus</taxon>
    </lineage>
</organism>
<dbReference type="STRING" id="768679.TTX_0554"/>
<reference evidence="1 2" key="1">
    <citation type="journal article" date="2011" name="PLoS ONE">
        <title>The complete genome sequence of Thermoproteus tenax: a physiologically versatile member of the Crenarchaeota.</title>
        <authorList>
            <person name="Siebers B."/>
            <person name="Zaparty M."/>
            <person name="Raddatz G."/>
            <person name="Tjaden B."/>
            <person name="Albers S.V."/>
            <person name="Bell S.D."/>
            <person name="Blombach F."/>
            <person name="Kletzin A."/>
            <person name="Kyrpides N."/>
            <person name="Lanz C."/>
            <person name="Plagens A."/>
            <person name="Rampp M."/>
            <person name="Rosinus A."/>
            <person name="von Jan M."/>
            <person name="Makarova K.S."/>
            <person name="Klenk H.P."/>
            <person name="Schuster S.C."/>
            <person name="Hensel R."/>
        </authorList>
    </citation>
    <scope>NUCLEOTIDE SEQUENCE [LARGE SCALE GENOMIC DNA]</scope>
    <source>
        <strain evidence="2">ATCC 35583 / DSM 2078 / JCM 9277 / NBRC 100435 / Kra 1</strain>
    </source>
</reference>
<name>G4RNS5_THETK</name>
<evidence type="ECO:0000313" key="2">
    <source>
        <dbReference type="Proteomes" id="UP000002654"/>
    </source>
</evidence>
<gene>
    <name evidence="1" type="ordered locus">TTX_0554</name>
</gene>
<protein>
    <submittedName>
        <fullName evidence="1">Uncharacterized protein</fullName>
    </submittedName>
</protein>